<evidence type="ECO:0000313" key="10">
    <source>
        <dbReference type="EMBL" id="WGZ94068.1"/>
    </source>
</evidence>
<feature type="transmembrane region" description="Helical" evidence="9">
    <location>
        <begin position="183"/>
        <end position="202"/>
    </location>
</feature>
<dbReference type="PANTHER" id="PTHR30574">
    <property type="entry name" value="INNER MEMBRANE PROTEIN YEDE"/>
    <property type="match status" value="1"/>
</dbReference>
<feature type="transmembrane region" description="Helical" evidence="9">
    <location>
        <begin position="295"/>
        <end position="315"/>
    </location>
</feature>
<comment type="similarity">
    <text evidence="8">Belongs to the TsuA/YedE (TC 9.B.102) family.</text>
</comment>
<keyword evidence="4" id="KW-0997">Cell inner membrane</keyword>
<evidence type="ECO:0000256" key="8">
    <source>
        <dbReference type="ARBA" id="ARBA00035655"/>
    </source>
</evidence>
<evidence type="ECO:0000256" key="6">
    <source>
        <dbReference type="ARBA" id="ARBA00022989"/>
    </source>
</evidence>
<comment type="subcellular location">
    <subcellularLocation>
        <location evidence="1">Cell inner membrane</location>
        <topology evidence="1">Multi-pass membrane protein</topology>
    </subcellularLocation>
</comment>
<keyword evidence="6 9" id="KW-1133">Transmembrane helix</keyword>
<sequence length="421" mass="44734">MTFDNFASAQSFLLIAGFVIAFIMGAIVNKTHFCTMGAVSDWINMGDTGRFRAWGLAIGVALLGVVLLEMVGLVNANGSYPPYRNGQLIWAENLLGGILFGIGMTIAGGCGNKCLVRIGAGNLKSIFVFLIIGVVAYFMLNPFPGSDKTLYSLLFYPWLNPLAVNMGNSQDLGSVIAGEGNALIARLVIGLIIGLFLVWLAFKSKDFRSSSDFALGGIAVGLCVLAAWYVTSNIVVTIDEQPYPLTQYYSEWDMLAESEEGKPAIGAALSSQSFTFINPMAQAVGYAAGGFNSSLLTFGVMAFFGVMAGSLAWALVSRTFRIEWFASVGDVINHVLGATLMGIGGVLAMGCTVGQAITGVSTLAIGSFIAFAGIVLGSALTMKVQFYKMMYEEEASFGKALITGLVDLKLLPESLRKLEKV</sequence>
<feature type="transmembrane region" description="Helical" evidence="9">
    <location>
        <begin position="6"/>
        <end position="28"/>
    </location>
</feature>
<evidence type="ECO:0000256" key="4">
    <source>
        <dbReference type="ARBA" id="ARBA00022519"/>
    </source>
</evidence>
<dbReference type="GO" id="GO:0005886">
    <property type="term" value="C:plasma membrane"/>
    <property type="evidence" value="ECO:0007669"/>
    <property type="project" value="UniProtKB-SubCell"/>
</dbReference>
<dbReference type="AlphaFoldDB" id="A0AA95KPF1"/>
<dbReference type="InterPro" id="IPR007272">
    <property type="entry name" value="Sulf_transp_TsuA/YedE"/>
</dbReference>
<dbReference type="EMBL" id="CP124756">
    <property type="protein sequence ID" value="WGZ94068.1"/>
    <property type="molecule type" value="Genomic_DNA"/>
</dbReference>
<dbReference type="PANTHER" id="PTHR30574:SF1">
    <property type="entry name" value="SULPHUR TRANSPORT DOMAIN-CONTAINING PROTEIN"/>
    <property type="match status" value="1"/>
</dbReference>
<evidence type="ECO:0000256" key="3">
    <source>
        <dbReference type="ARBA" id="ARBA00022475"/>
    </source>
</evidence>
<proteinExistence type="inferred from homology"/>
<dbReference type="Proteomes" id="UP001301326">
    <property type="component" value="Chromosome"/>
</dbReference>
<gene>
    <name evidence="10" type="ORF">QJT81_20120</name>
</gene>
<organism evidence="10">
    <name type="scientific">Candidatus Thiothrix putei</name>
    <dbReference type="NCBI Taxonomy" id="3080811"/>
    <lineage>
        <taxon>Bacteria</taxon>
        <taxon>Pseudomonadati</taxon>
        <taxon>Pseudomonadota</taxon>
        <taxon>Gammaproteobacteria</taxon>
        <taxon>Thiotrichales</taxon>
        <taxon>Thiotrichaceae</taxon>
        <taxon>Thiothrix</taxon>
    </lineage>
</organism>
<evidence type="ECO:0000256" key="2">
    <source>
        <dbReference type="ARBA" id="ARBA00022448"/>
    </source>
</evidence>
<feature type="transmembrane region" description="Helical" evidence="9">
    <location>
        <begin position="335"/>
        <end position="357"/>
    </location>
</feature>
<keyword evidence="2" id="KW-0813">Transport</keyword>
<dbReference type="KEGG" id="tput:QJT81_20120"/>
<protein>
    <submittedName>
        <fullName evidence="10">YeeE/YedE family protein</fullName>
    </submittedName>
</protein>
<dbReference type="Pfam" id="PF04143">
    <property type="entry name" value="Sulf_transp"/>
    <property type="match status" value="1"/>
</dbReference>
<evidence type="ECO:0000256" key="7">
    <source>
        <dbReference type="ARBA" id="ARBA00023136"/>
    </source>
</evidence>
<reference evidence="10" key="2">
    <citation type="submission" date="2023-04" db="EMBL/GenBank/DDBJ databases">
        <authorList>
            <person name="Beletskiy A.V."/>
            <person name="Mardanov A.V."/>
            <person name="Ravin N.V."/>
        </authorList>
    </citation>
    <scope>NUCLEOTIDE SEQUENCE</scope>
    <source>
        <strain evidence="10">GKL-02</strain>
    </source>
</reference>
<keyword evidence="5 9" id="KW-0812">Transmembrane</keyword>
<feature type="transmembrane region" description="Helical" evidence="9">
    <location>
        <begin position="94"/>
        <end position="111"/>
    </location>
</feature>
<accession>A0AA95KPF1</accession>
<evidence type="ECO:0000256" key="9">
    <source>
        <dbReference type="SAM" id="Phobius"/>
    </source>
</evidence>
<feature type="transmembrane region" description="Helical" evidence="9">
    <location>
        <begin position="123"/>
        <end position="140"/>
    </location>
</feature>
<feature type="transmembrane region" description="Helical" evidence="9">
    <location>
        <begin position="214"/>
        <end position="236"/>
    </location>
</feature>
<keyword evidence="7 9" id="KW-0472">Membrane</keyword>
<feature type="transmembrane region" description="Helical" evidence="9">
    <location>
        <begin position="363"/>
        <end position="382"/>
    </location>
</feature>
<evidence type="ECO:0000256" key="1">
    <source>
        <dbReference type="ARBA" id="ARBA00004429"/>
    </source>
</evidence>
<reference evidence="10" key="1">
    <citation type="journal article" date="2023" name="Int. J. Mol. Sci.">
        <title>Metagenomics Revealed a New Genus 'Candidatus Thiocaldithrix dubininis' gen. nov., sp. nov. and a New Species 'Candidatus Thiothrix putei' sp. nov. in the Family Thiotrichaceae, Some Members of Which Have Traits of Both Na+- and H+-Motive Energetics.</title>
        <authorList>
            <person name="Ravin N.V."/>
            <person name="Muntyan M.S."/>
            <person name="Smolyakov D.D."/>
            <person name="Rudenko T.S."/>
            <person name="Beletsky A.V."/>
            <person name="Mardanov A.V."/>
            <person name="Grabovich M.Y."/>
        </authorList>
    </citation>
    <scope>NUCLEOTIDE SEQUENCE</scope>
    <source>
        <strain evidence="10">GKL-02</strain>
    </source>
</reference>
<evidence type="ECO:0000256" key="5">
    <source>
        <dbReference type="ARBA" id="ARBA00022692"/>
    </source>
</evidence>
<keyword evidence="3" id="KW-1003">Cell membrane</keyword>
<feature type="transmembrane region" description="Helical" evidence="9">
    <location>
        <begin position="53"/>
        <end position="74"/>
    </location>
</feature>
<name>A0AA95KPF1_9GAMM</name>